<evidence type="ECO:0000256" key="1">
    <source>
        <dbReference type="ARBA" id="ARBA00004123"/>
    </source>
</evidence>
<dbReference type="PANTHER" id="PTHR33305:SF30">
    <property type="entry name" value="ETHYLENE INSENSITIVE 3-LIKE 3 PROTEIN"/>
    <property type="match status" value="1"/>
</dbReference>
<dbReference type="InterPro" id="IPR023278">
    <property type="entry name" value="Ethylene_insens-like_DNA-bd"/>
</dbReference>
<organism evidence="7 8">
    <name type="scientific">Carex littledalei</name>
    <dbReference type="NCBI Taxonomy" id="544730"/>
    <lineage>
        <taxon>Eukaryota</taxon>
        <taxon>Viridiplantae</taxon>
        <taxon>Streptophyta</taxon>
        <taxon>Embryophyta</taxon>
        <taxon>Tracheophyta</taxon>
        <taxon>Spermatophyta</taxon>
        <taxon>Magnoliopsida</taxon>
        <taxon>Liliopsida</taxon>
        <taxon>Poales</taxon>
        <taxon>Cyperaceae</taxon>
        <taxon>Cyperoideae</taxon>
        <taxon>Cariceae</taxon>
        <taxon>Carex</taxon>
        <taxon>Carex subgen. Euthyceras</taxon>
    </lineage>
</organism>
<sequence>MRSTSNTRDTDNLLTPPVHASNQSQADLSMSRHLVRQAQLPQMTTNQADVGPSDSRQVTTREAQIQGNHTGSGSPMTSSPHKRQLTREELLSKIDKYSTKLREYAGNMTEKDKGKQILKSDTNMVSRLHQRILDQMLMITEKYNAKGFVFGMITETSKPLTGASDSLRAWWKREAMFDKVGPVQIDLYYKDNSLNSHEPQDSHTKSTTELLMKLSDPTLGSILSLLMQHCDPPQRKFPFDNGVPPPWWPTTQENWWDQTGISRDEGPPPFRKPHGLRKKWKVAVIVGIMKSMSPNYSRPYNLVEQSHHLQLRMNAKEMKFWTLALVAEAKQYCQEHSDMPADHEAIAFVEAYGPLAVPSNTPSAWPITVPLMGQPQQGVQFSTAPDPQMAMSESFFSYPPFVEQPGEAPSTSGTRSRCTKPDA</sequence>
<keyword evidence="8" id="KW-1185">Reference proteome</keyword>
<name>A0A833QKE9_9POAL</name>
<dbReference type="PANTHER" id="PTHR33305">
    <property type="entry name" value="ETHYLENE INSENSITIVE 3-LIKE 2 PROTEIN"/>
    <property type="match status" value="1"/>
</dbReference>
<evidence type="ECO:0000256" key="4">
    <source>
        <dbReference type="ARBA" id="ARBA00023242"/>
    </source>
</evidence>
<dbReference type="Gene3D" id="1.10.3180.10">
    <property type="entry name" value="DNA-binding domain of EIN3-like"/>
    <property type="match status" value="1"/>
</dbReference>
<dbReference type="SUPFAM" id="SSF116768">
    <property type="entry name" value="DNA-binding domain of EIN3-like"/>
    <property type="match status" value="1"/>
</dbReference>
<feature type="domain" description="Ethylene insensitive 3-like DNA-binding" evidence="6">
    <location>
        <begin position="89"/>
        <end position="326"/>
    </location>
</feature>
<evidence type="ECO:0000256" key="3">
    <source>
        <dbReference type="ARBA" id="ARBA00022745"/>
    </source>
</evidence>
<accession>A0A833QKE9</accession>
<dbReference type="AlphaFoldDB" id="A0A833QKE9"/>
<reference evidence="7" key="1">
    <citation type="submission" date="2020-01" db="EMBL/GenBank/DDBJ databases">
        <title>Genome sequence of Kobresia littledalei, the first chromosome-level genome in the family Cyperaceae.</title>
        <authorList>
            <person name="Qu G."/>
        </authorList>
    </citation>
    <scope>NUCLEOTIDE SEQUENCE</scope>
    <source>
        <strain evidence="7">C.B.Clarke</strain>
        <tissue evidence="7">Leaf</tissue>
    </source>
</reference>
<keyword evidence="3" id="KW-0936">Ethylene signaling pathway</keyword>
<comment type="caution">
    <text evidence="7">The sequence shown here is derived from an EMBL/GenBank/DDBJ whole genome shotgun (WGS) entry which is preliminary data.</text>
</comment>
<dbReference type="GO" id="GO:0003700">
    <property type="term" value="F:DNA-binding transcription factor activity"/>
    <property type="evidence" value="ECO:0007669"/>
    <property type="project" value="InterPro"/>
</dbReference>
<dbReference type="GO" id="GO:0003677">
    <property type="term" value="F:DNA binding"/>
    <property type="evidence" value="ECO:0007669"/>
    <property type="project" value="TreeGrafter"/>
</dbReference>
<feature type="region of interest" description="Disordered" evidence="5">
    <location>
        <begin position="1"/>
        <end position="86"/>
    </location>
</feature>
<dbReference type="EMBL" id="SWLB01000026">
    <property type="protein sequence ID" value="KAF3321501.1"/>
    <property type="molecule type" value="Genomic_DNA"/>
</dbReference>
<comment type="subcellular location">
    <subcellularLocation>
        <location evidence="1">Nucleus</location>
    </subcellularLocation>
</comment>
<evidence type="ECO:0000259" key="6">
    <source>
        <dbReference type="Pfam" id="PF04873"/>
    </source>
</evidence>
<feature type="region of interest" description="Disordered" evidence="5">
    <location>
        <begin position="400"/>
        <end position="423"/>
    </location>
</feature>
<evidence type="ECO:0000256" key="5">
    <source>
        <dbReference type="SAM" id="MobiDB-lite"/>
    </source>
</evidence>
<comment type="similarity">
    <text evidence="2">Belongs to the EIN3 family.</text>
</comment>
<protein>
    <submittedName>
        <fullName evidence="7">EIN3-like protein</fullName>
    </submittedName>
</protein>
<dbReference type="GO" id="GO:0005634">
    <property type="term" value="C:nucleus"/>
    <property type="evidence" value="ECO:0007669"/>
    <property type="project" value="UniProtKB-SubCell"/>
</dbReference>
<evidence type="ECO:0000313" key="7">
    <source>
        <dbReference type="EMBL" id="KAF3321501.1"/>
    </source>
</evidence>
<dbReference type="InterPro" id="IPR047091">
    <property type="entry name" value="EIN3-like_DNA-bd"/>
</dbReference>
<proteinExistence type="inferred from homology"/>
<dbReference type="OrthoDB" id="2017676at2759"/>
<gene>
    <name evidence="7" type="ORF">FCM35_KLT13717</name>
</gene>
<dbReference type="GO" id="GO:0009873">
    <property type="term" value="P:ethylene-activated signaling pathway"/>
    <property type="evidence" value="ECO:0007669"/>
    <property type="project" value="UniProtKB-KW"/>
</dbReference>
<feature type="compositionally biased region" description="Polar residues" evidence="5">
    <location>
        <begin position="39"/>
        <end position="79"/>
    </location>
</feature>
<evidence type="ECO:0000313" key="8">
    <source>
        <dbReference type="Proteomes" id="UP000623129"/>
    </source>
</evidence>
<evidence type="ECO:0000256" key="2">
    <source>
        <dbReference type="ARBA" id="ARBA00009416"/>
    </source>
</evidence>
<keyword evidence="4" id="KW-0539">Nucleus</keyword>
<dbReference type="Pfam" id="PF04873">
    <property type="entry name" value="EIN3_DNA-bd"/>
    <property type="match status" value="1"/>
</dbReference>
<dbReference type="InterPro" id="IPR006957">
    <property type="entry name" value="EIN3"/>
</dbReference>
<dbReference type="Proteomes" id="UP000623129">
    <property type="component" value="Unassembled WGS sequence"/>
</dbReference>